<evidence type="ECO:0000259" key="2">
    <source>
        <dbReference type="Pfam" id="PF07992"/>
    </source>
</evidence>
<protein>
    <submittedName>
        <fullName evidence="3">FAD-dependent pyridine nucleotide-disulfide oxidoreductase</fullName>
    </submittedName>
</protein>
<dbReference type="GO" id="GO:0016491">
    <property type="term" value="F:oxidoreductase activity"/>
    <property type="evidence" value="ECO:0007669"/>
    <property type="project" value="InterPro"/>
</dbReference>
<evidence type="ECO:0000313" key="3">
    <source>
        <dbReference type="EMBL" id="OFV65612.1"/>
    </source>
</evidence>
<dbReference type="InterPro" id="IPR023753">
    <property type="entry name" value="FAD/NAD-binding_dom"/>
</dbReference>
<organism evidence="3 4">
    <name type="scientific">Candidatus Syntropharchaeum butanivorans</name>
    <dbReference type="NCBI Taxonomy" id="1839936"/>
    <lineage>
        <taxon>Archaea</taxon>
        <taxon>Methanobacteriati</taxon>
        <taxon>Methanobacteriota</taxon>
        <taxon>Stenosarchaea group</taxon>
        <taxon>Methanomicrobia</taxon>
        <taxon>Methanosarcinales</taxon>
        <taxon>ANME-2 cluster</taxon>
        <taxon>Candidatus Syntropharchaeum</taxon>
    </lineage>
</organism>
<dbReference type="PANTHER" id="PTHR43755">
    <property type="match status" value="1"/>
</dbReference>
<dbReference type="Proteomes" id="UP000185779">
    <property type="component" value="Unassembled WGS sequence"/>
</dbReference>
<gene>
    <name evidence="3" type="ORF">SBU_001422</name>
</gene>
<dbReference type="InterPro" id="IPR036188">
    <property type="entry name" value="FAD/NAD-bd_sf"/>
</dbReference>
<evidence type="ECO:0000313" key="4">
    <source>
        <dbReference type="Proteomes" id="UP000185779"/>
    </source>
</evidence>
<dbReference type="AlphaFoldDB" id="A0A1F2P3Q6"/>
<dbReference type="Pfam" id="PF07992">
    <property type="entry name" value="Pyr_redox_2"/>
    <property type="match status" value="1"/>
</dbReference>
<comment type="caution">
    <text evidence="3">The sequence shown here is derived from an EMBL/GenBank/DDBJ whole genome shotgun (WGS) entry which is preliminary data.</text>
</comment>
<keyword evidence="4" id="KW-1185">Reference proteome</keyword>
<dbReference type="SUPFAM" id="SSF51905">
    <property type="entry name" value="FAD/NAD(P)-binding domain"/>
    <property type="match status" value="2"/>
</dbReference>
<evidence type="ECO:0000256" key="1">
    <source>
        <dbReference type="SAM" id="MobiDB-lite"/>
    </source>
</evidence>
<dbReference type="STRING" id="1839936.SBU_001422"/>
<feature type="region of interest" description="Disordered" evidence="1">
    <location>
        <begin position="230"/>
        <end position="257"/>
    </location>
</feature>
<sequence length="257" mass="28812">MLISPRVKAVFGEDGEVKRVDLKKKEVTVKSGKTYAYDYLVIATGCRADVDQIPGLSKDFNSFYTSIDDALRLGEKLKNFDKGKVVILTARMPIPCPGAPGKFTVLLDAYLRYIRGEDIRKDVEITYLLPIELIGPPAYNAIISSVFEERDIELIRRFVVDEVNAGQKEVVSVDGEKIEYDLLVTIPPYTNTKAMLDSGITDENGWIPVDKHTLQYKRGSESYEEVYALGDTGPCRDPQDRDRCSLSGIYRGSKPDK</sequence>
<dbReference type="Gene3D" id="3.50.50.100">
    <property type="match status" value="1"/>
</dbReference>
<dbReference type="PANTHER" id="PTHR43755:SF1">
    <property type="entry name" value="FAD-DEPENDENT PYRIDINE NUCLEOTIDE-DISULPHIDE OXIDOREDUCTASE"/>
    <property type="match status" value="1"/>
</dbReference>
<dbReference type="EMBL" id="LYOR01000009">
    <property type="protein sequence ID" value="OFV65612.1"/>
    <property type="molecule type" value="Genomic_DNA"/>
</dbReference>
<reference evidence="3" key="1">
    <citation type="submission" date="2016-05" db="EMBL/GenBank/DDBJ databases">
        <title>Microbial consortia oxidize butane by reversing methanogenesis.</title>
        <authorList>
            <person name="Laso-Perez R."/>
            <person name="Richter M."/>
            <person name="Wegener G."/>
            <person name="Musat F."/>
        </authorList>
    </citation>
    <scope>NUCLEOTIDE SEQUENCE [LARGE SCALE GENOMIC DNA]</scope>
    <source>
        <strain evidence="3">BOX1</strain>
    </source>
</reference>
<accession>A0A1F2P3Q6</accession>
<proteinExistence type="predicted"/>
<name>A0A1F2P3Q6_9EURY</name>
<dbReference type="InterPro" id="IPR052541">
    <property type="entry name" value="SQRD"/>
</dbReference>
<feature type="domain" description="FAD/NAD(P)-binding" evidence="2">
    <location>
        <begin position="15"/>
        <end position="87"/>
    </location>
</feature>